<dbReference type="Proteomes" id="UP001620397">
    <property type="component" value="Unassembled WGS sequence"/>
</dbReference>
<evidence type="ECO:0000313" key="2">
    <source>
        <dbReference type="EMBL" id="MFK2932570.1"/>
    </source>
</evidence>
<sequence>MTQQFSNQFFAYTKQVTEGAFKAQSLALKSLETVAGLQLKAFEQQTRDSAAFVAEALETRDADALRSLWEKGASLSREQAERAVAVSQEIIAVTQKAAESLQALVQEQRQAANEAVAAPAAKKAAK</sequence>
<evidence type="ECO:0000313" key="3">
    <source>
        <dbReference type="Proteomes" id="UP001620397"/>
    </source>
</evidence>
<feature type="domain" description="Phasin" evidence="1">
    <location>
        <begin position="8"/>
        <end position="108"/>
    </location>
</feature>
<reference evidence="2 3" key="1">
    <citation type="submission" date="2020-10" db="EMBL/GenBank/DDBJ databases">
        <title>Phylogeny of dyella-like bacteria.</title>
        <authorList>
            <person name="Fu J."/>
        </authorList>
    </citation>
    <scope>NUCLEOTIDE SEQUENCE [LARGE SCALE GENOMIC DNA]</scope>
    <source>
        <strain evidence="2 3">DKC-1</strain>
    </source>
</reference>
<dbReference type="Pfam" id="PF09361">
    <property type="entry name" value="Phasin_2"/>
    <property type="match status" value="1"/>
</dbReference>
<organism evidence="2 3">
    <name type="scientific">Dyella agri</name>
    <dbReference type="NCBI Taxonomy" id="1926869"/>
    <lineage>
        <taxon>Bacteria</taxon>
        <taxon>Pseudomonadati</taxon>
        <taxon>Pseudomonadota</taxon>
        <taxon>Gammaproteobacteria</taxon>
        <taxon>Lysobacterales</taxon>
        <taxon>Rhodanobacteraceae</taxon>
        <taxon>Dyella</taxon>
    </lineage>
</organism>
<dbReference type="RefSeq" id="WP_404542355.1">
    <property type="nucleotide sequence ID" value="NZ_JADIKL010000014.1"/>
</dbReference>
<dbReference type="InterPro" id="IPR018968">
    <property type="entry name" value="Phasin"/>
</dbReference>
<comment type="caution">
    <text evidence="2">The sequence shown here is derived from an EMBL/GenBank/DDBJ whole genome shotgun (WGS) entry which is preliminary data.</text>
</comment>
<keyword evidence="3" id="KW-1185">Reference proteome</keyword>
<proteinExistence type="predicted"/>
<name>A0ABW8KKB0_9GAMM</name>
<gene>
    <name evidence="2" type="ORF">ISP14_17435</name>
</gene>
<accession>A0ABW8KKB0</accession>
<protein>
    <submittedName>
        <fullName evidence="2">Phasin family protein</fullName>
    </submittedName>
</protein>
<evidence type="ECO:0000259" key="1">
    <source>
        <dbReference type="Pfam" id="PF09361"/>
    </source>
</evidence>
<dbReference type="EMBL" id="JADIKL010000014">
    <property type="protein sequence ID" value="MFK2932570.1"/>
    <property type="molecule type" value="Genomic_DNA"/>
</dbReference>